<dbReference type="PaxDb" id="29760-VIT_01s0026g00060.t01"/>
<dbReference type="InParanoid" id="F6HPP1"/>
<evidence type="ECO:0000313" key="1">
    <source>
        <dbReference type="EMBL" id="CCB56669.1"/>
    </source>
</evidence>
<keyword evidence="2" id="KW-1185">Reference proteome</keyword>
<accession>F6HPP1</accession>
<dbReference type="HOGENOM" id="CLU_3393165_0_0_1"/>
<name>F6HPP1_VITVI</name>
<dbReference type="AlphaFoldDB" id="F6HPP1"/>
<sequence>MDSHVKSQREHKKEFVRAPFINKYYGKAHEVL</sequence>
<protein>
    <submittedName>
        <fullName evidence="1">Uncharacterized protein</fullName>
    </submittedName>
</protein>
<evidence type="ECO:0000313" key="2">
    <source>
        <dbReference type="Proteomes" id="UP000009183"/>
    </source>
</evidence>
<gene>
    <name evidence="1" type="ordered locus">VIT_01s0026g00060</name>
</gene>
<organism evidence="1 2">
    <name type="scientific">Vitis vinifera</name>
    <name type="common">Grape</name>
    <dbReference type="NCBI Taxonomy" id="29760"/>
    <lineage>
        <taxon>Eukaryota</taxon>
        <taxon>Viridiplantae</taxon>
        <taxon>Streptophyta</taxon>
        <taxon>Embryophyta</taxon>
        <taxon>Tracheophyta</taxon>
        <taxon>Spermatophyta</taxon>
        <taxon>Magnoliopsida</taxon>
        <taxon>eudicotyledons</taxon>
        <taxon>Gunneridae</taxon>
        <taxon>Pentapetalae</taxon>
        <taxon>rosids</taxon>
        <taxon>Vitales</taxon>
        <taxon>Vitaceae</taxon>
        <taxon>Viteae</taxon>
        <taxon>Vitis</taxon>
    </lineage>
</organism>
<dbReference type="EMBL" id="FN596002">
    <property type="protein sequence ID" value="CCB56669.1"/>
    <property type="molecule type" value="Genomic_DNA"/>
</dbReference>
<proteinExistence type="predicted"/>
<dbReference type="Proteomes" id="UP000009183">
    <property type="component" value="Chromosome 1"/>
</dbReference>
<reference evidence="2" key="1">
    <citation type="journal article" date="2007" name="Nature">
        <title>The grapevine genome sequence suggests ancestral hexaploidization in major angiosperm phyla.</title>
        <authorList>
            <consortium name="The French-Italian Public Consortium for Grapevine Genome Characterization."/>
            <person name="Jaillon O."/>
            <person name="Aury J.-M."/>
            <person name="Noel B."/>
            <person name="Policriti A."/>
            <person name="Clepet C."/>
            <person name="Casagrande A."/>
            <person name="Choisne N."/>
            <person name="Aubourg S."/>
            <person name="Vitulo N."/>
            <person name="Jubin C."/>
            <person name="Vezzi A."/>
            <person name="Legeai F."/>
            <person name="Hugueney P."/>
            <person name="Dasilva C."/>
            <person name="Horner D."/>
            <person name="Mica E."/>
            <person name="Jublot D."/>
            <person name="Poulain J."/>
            <person name="Bruyere C."/>
            <person name="Billault A."/>
            <person name="Segurens B."/>
            <person name="Gouyvenoux M."/>
            <person name="Ugarte E."/>
            <person name="Cattonaro F."/>
            <person name="Anthouard V."/>
            <person name="Vico V."/>
            <person name="Del Fabbro C."/>
            <person name="Alaux M."/>
            <person name="Di Gaspero G."/>
            <person name="Dumas V."/>
            <person name="Felice N."/>
            <person name="Paillard S."/>
            <person name="Juman I."/>
            <person name="Moroldo M."/>
            <person name="Scalabrin S."/>
            <person name="Canaguier A."/>
            <person name="Le Clainche I."/>
            <person name="Malacrida G."/>
            <person name="Durand E."/>
            <person name="Pesole G."/>
            <person name="Laucou V."/>
            <person name="Chatelet P."/>
            <person name="Merdinoglu D."/>
            <person name="Delledonne M."/>
            <person name="Pezzotti M."/>
            <person name="Lecharny A."/>
            <person name="Scarpelli C."/>
            <person name="Artiguenave F."/>
            <person name="Pe M.E."/>
            <person name="Valle G."/>
            <person name="Morgante M."/>
            <person name="Caboche M."/>
            <person name="Adam-Blondon A.-F."/>
            <person name="Weissenbach J."/>
            <person name="Quetier F."/>
            <person name="Wincker P."/>
        </authorList>
    </citation>
    <scope>NUCLEOTIDE SEQUENCE [LARGE SCALE GENOMIC DNA]</scope>
    <source>
        <strain evidence="2">cv. Pinot noir / PN40024</strain>
    </source>
</reference>